<dbReference type="FunFam" id="2.60.40.10:FF:000127">
    <property type="entry name" value="titin isoform X1"/>
    <property type="match status" value="1"/>
</dbReference>
<evidence type="ECO:0000256" key="2">
    <source>
        <dbReference type="SAM" id="MobiDB-lite"/>
    </source>
</evidence>
<feature type="region of interest" description="Disordered" evidence="2">
    <location>
        <begin position="1014"/>
        <end position="1036"/>
    </location>
</feature>
<dbReference type="AlphaFoldDB" id="A0A915DDF3"/>
<dbReference type="Gene3D" id="2.60.40.10">
    <property type="entry name" value="Immunoglobulins"/>
    <property type="match status" value="12"/>
</dbReference>
<name>A0A915DDF3_9BILA</name>
<dbReference type="Pfam" id="PF07679">
    <property type="entry name" value="I-set"/>
    <property type="match status" value="4"/>
</dbReference>
<feature type="domain" description="Fibronectin type-III" evidence="4">
    <location>
        <begin position="1"/>
        <end position="72"/>
    </location>
</feature>
<protein>
    <submittedName>
        <fullName evidence="6">Twitchin</fullName>
    </submittedName>
</protein>
<dbReference type="InterPro" id="IPR036179">
    <property type="entry name" value="Ig-like_dom_sf"/>
</dbReference>
<dbReference type="FunFam" id="2.60.40.10:FF:000051">
    <property type="entry name" value="Uncharacterized protein, isoform J"/>
    <property type="match status" value="3"/>
</dbReference>
<dbReference type="SUPFAM" id="SSF48726">
    <property type="entry name" value="Immunoglobulin"/>
    <property type="match status" value="4"/>
</dbReference>
<evidence type="ECO:0000313" key="5">
    <source>
        <dbReference type="Proteomes" id="UP000887574"/>
    </source>
</evidence>
<dbReference type="WBParaSite" id="jg18056">
    <property type="protein sequence ID" value="jg18056"/>
    <property type="gene ID" value="jg18056"/>
</dbReference>
<dbReference type="SMART" id="SM00408">
    <property type="entry name" value="IGc2"/>
    <property type="match status" value="4"/>
</dbReference>
<dbReference type="PROSITE" id="PS50835">
    <property type="entry name" value="IG_LIKE"/>
    <property type="match status" value="4"/>
</dbReference>
<feature type="domain" description="Fibronectin type-III" evidence="4">
    <location>
        <begin position="542"/>
        <end position="638"/>
    </location>
</feature>
<keyword evidence="5" id="KW-1185">Reference proteome</keyword>
<feature type="domain" description="Fibronectin type-III" evidence="4">
    <location>
        <begin position="445"/>
        <end position="539"/>
    </location>
</feature>
<feature type="domain" description="Fibronectin type-III" evidence="4">
    <location>
        <begin position="1035"/>
        <end position="1130"/>
    </location>
</feature>
<dbReference type="Pfam" id="PF00041">
    <property type="entry name" value="fn3"/>
    <property type="match status" value="8"/>
</dbReference>
<dbReference type="CDD" id="cd00063">
    <property type="entry name" value="FN3"/>
    <property type="match status" value="7"/>
</dbReference>
<feature type="domain" description="Ig-like" evidence="3">
    <location>
        <begin position="920"/>
        <end position="1009"/>
    </location>
</feature>
<feature type="region of interest" description="Disordered" evidence="2">
    <location>
        <begin position="1154"/>
        <end position="1180"/>
    </location>
</feature>
<dbReference type="FunFam" id="2.60.40.10:FF:000567">
    <property type="entry name" value="Uncharacterized protein, isoform G"/>
    <property type="match status" value="1"/>
</dbReference>
<dbReference type="InterPro" id="IPR003598">
    <property type="entry name" value="Ig_sub2"/>
</dbReference>
<dbReference type="FunFam" id="2.60.40.10:FF:000160">
    <property type="entry name" value="Titin a"/>
    <property type="match status" value="1"/>
</dbReference>
<dbReference type="FunFam" id="2.60.40.10:FF:000056">
    <property type="entry name" value="twitchin isoform X4"/>
    <property type="match status" value="4"/>
</dbReference>
<dbReference type="PROSITE" id="PS50853">
    <property type="entry name" value="FN3"/>
    <property type="match status" value="7"/>
</dbReference>
<sequence>MKDGGSPIEEYIIEVKDPVTKDWKQIATSKTPSATITGLKENQDYQFRVRAKNKAGPGAPSEPCEKVFTERKFVPAWLDHDGLKNLVVKAGQTAKWIVKFGGRPPPDVFWFKNQQAITLTSTVQIDTKKNDHTILCIPSAVRADRGAYQLKVKNSSGEDTETADLTVLDKPSKPRGPLEVSNVTEEGCDLSWKPPEDDGGEPIDHYVVEKMDAETGKWVPCATVKDCNASVKGLKKGQNYQFRVKAVNKEGESEPLVTDTGTTAKNPYDEPGKPGVPDIVDWDANKADLKWTPPTKDGVGPECEATVTGLKEGEEYEFRVKAVNKAGPGEPSDPSRKMLAKARFQKPKIDRTAMQTVTIKVGQNVDFKVPVSGEPPPTCVWTFKDKPIDSSDPKLRITNEDYKTNFALRNATREHAGKYLLTATNDSGVDSHAVEVIVLGKPSAPGGNPLEVSDVTADHVTLDWKAPADDGGVPIDHYEVEKMDLATGRWVPCGRATDPHFVVGALQAGHEYQFRVRAVNKEGESDPLTTKDPTLAKNPFEVPDKIEKPAVLDWDKDHVDIEWKTPNDGGAPIEEFIIEKRDSNGRWVEAEHVPAGTNKATVGGLRQGEEYQFRVLAKNKAGLSEPSDPTDSVIAKPRHLAPHIHREDLEDSDIKVGGSIKFNVKIDGEPAPRVTWSFNGGEPQGVDIDSSVDYLSKFAISKAVRKQSGAYTITATNDSGTDSVTIQLKVKGRPSAPKGPLEPSNIFEDQITLDWKASEDDGGDPISHYEVERQDTRDGIWVPVGKAQDPHFVADGLTKGSHYRFRVKAVNAEGKSDPLDNKPGAPEATDWDSDHVDLKWAAPSNDGGAPIEQYQIEKRSKYGRWEPAVTAPADVLQATVPDLTKGEEYEFRVIAVNKGGPSDPSDPSKPIIAKPRNLPPKIGDVAPLKIKAGSMINFDVAVEGEPAPTISWYYPDHSEIHQGGKVKLDNDEPNKTKLQIRSTERSHSGVYTIKAVNENGQDSKEVKVVVVDKPSAPEGPLNQNNCKEPYDTAGKPGKPEVTDWGKDHADLKWTPPTDDGGAPIEEYVVEMKEKFSPQWKEVLTVPADCPQATVGNLHEGEEYEFRIVAKNKAGKGTPSDPSDAIMAKDRNVPPVIDRSALEEIRVKAGQTFQFDVPVSGEPPPPVPGTLAEEPLNRMTE</sequence>
<dbReference type="InterPro" id="IPR003961">
    <property type="entry name" value="FN3_dom"/>
</dbReference>
<dbReference type="PANTHER" id="PTHR13817">
    <property type="entry name" value="TITIN"/>
    <property type="match status" value="1"/>
</dbReference>
<dbReference type="SUPFAM" id="SSF49265">
    <property type="entry name" value="Fibronectin type III"/>
    <property type="match status" value="5"/>
</dbReference>
<dbReference type="InterPro" id="IPR036116">
    <property type="entry name" value="FN3_sf"/>
</dbReference>
<feature type="domain" description="Ig-like" evidence="3">
    <location>
        <begin position="347"/>
        <end position="437"/>
    </location>
</feature>
<dbReference type="InterPro" id="IPR003599">
    <property type="entry name" value="Ig_sub"/>
</dbReference>
<proteinExistence type="predicted"/>
<evidence type="ECO:0000256" key="1">
    <source>
        <dbReference type="ARBA" id="ARBA00022737"/>
    </source>
</evidence>
<feature type="domain" description="Ig-like" evidence="3">
    <location>
        <begin position="642"/>
        <end position="727"/>
    </location>
</feature>
<feature type="region of interest" description="Disordered" evidence="2">
    <location>
        <begin position="897"/>
        <end position="918"/>
    </location>
</feature>
<evidence type="ECO:0000259" key="4">
    <source>
        <dbReference type="PROSITE" id="PS50853"/>
    </source>
</evidence>
<feature type="domain" description="Ig-like" evidence="3">
    <location>
        <begin position="75"/>
        <end position="166"/>
    </location>
</feature>
<dbReference type="InterPro" id="IPR007110">
    <property type="entry name" value="Ig-like_dom"/>
</dbReference>
<dbReference type="Proteomes" id="UP000887574">
    <property type="component" value="Unplaced"/>
</dbReference>
<dbReference type="InterPro" id="IPR050964">
    <property type="entry name" value="Striated_Muscle_Regulatory"/>
</dbReference>
<evidence type="ECO:0000313" key="6">
    <source>
        <dbReference type="WBParaSite" id="jg18056"/>
    </source>
</evidence>
<dbReference type="GO" id="GO:0030017">
    <property type="term" value="C:sarcomere"/>
    <property type="evidence" value="ECO:0007669"/>
    <property type="project" value="UniProtKB-ARBA"/>
</dbReference>
<organism evidence="5 6">
    <name type="scientific">Ditylenchus dipsaci</name>
    <dbReference type="NCBI Taxonomy" id="166011"/>
    <lineage>
        <taxon>Eukaryota</taxon>
        <taxon>Metazoa</taxon>
        <taxon>Ecdysozoa</taxon>
        <taxon>Nematoda</taxon>
        <taxon>Chromadorea</taxon>
        <taxon>Rhabditida</taxon>
        <taxon>Tylenchina</taxon>
        <taxon>Tylenchomorpha</taxon>
        <taxon>Sphaerularioidea</taxon>
        <taxon>Anguinidae</taxon>
        <taxon>Anguininae</taxon>
        <taxon>Ditylenchus</taxon>
    </lineage>
</organism>
<feature type="domain" description="Fibronectin type-III" evidence="4">
    <location>
        <begin position="822"/>
        <end position="916"/>
    </location>
</feature>
<dbReference type="PRINTS" id="PR00014">
    <property type="entry name" value="FNTYPEIII"/>
</dbReference>
<dbReference type="SMART" id="SM00060">
    <property type="entry name" value="FN3"/>
    <property type="match status" value="8"/>
</dbReference>
<feature type="region of interest" description="Disordered" evidence="2">
    <location>
        <begin position="169"/>
        <end position="201"/>
    </location>
</feature>
<dbReference type="InterPro" id="IPR013098">
    <property type="entry name" value="Ig_I-set"/>
</dbReference>
<feature type="region of interest" description="Disordered" evidence="2">
    <location>
        <begin position="253"/>
        <end position="275"/>
    </location>
</feature>
<feature type="domain" description="Fibronectin type-III" evidence="4">
    <location>
        <begin position="174"/>
        <end position="266"/>
    </location>
</feature>
<keyword evidence="1" id="KW-0677">Repeat</keyword>
<evidence type="ECO:0000259" key="3">
    <source>
        <dbReference type="PROSITE" id="PS50835"/>
    </source>
</evidence>
<feature type="compositionally biased region" description="Low complexity" evidence="2">
    <location>
        <begin position="898"/>
        <end position="912"/>
    </location>
</feature>
<reference evidence="6" key="1">
    <citation type="submission" date="2022-11" db="UniProtKB">
        <authorList>
            <consortium name="WormBaseParasite"/>
        </authorList>
    </citation>
    <scope>IDENTIFICATION</scope>
</reference>
<feature type="domain" description="Fibronectin type-III" evidence="4">
    <location>
        <begin position="737"/>
        <end position="818"/>
    </location>
</feature>
<dbReference type="InterPro" id="IPR013783">
    <property type="entry name" value="Ig-like_fold"/>
</dbReference>
<accession>A0A915DDF3</accession>
<dbReference type="SMART" id="SM00409">
    <property type="entry name" value="IG"/>
    <property type="match status" value="4"/>
</dbReference>
<dbReference type="PANTHER" id="PTHR13817:SF151">
    <property type="entry name" value="TITIN"/>
    <property type="match status" value="1"/>
</dbReference>